<dbReference type="KEGG" id="mag:amb1350"/>
<dbReference type="HOGENOM" id="CLU_2753082_0_0_5"/>
<proteinExistence type="predicted"/>
<gene>
    <name evidence="2" type="ordered locus">amb1350</name>
</gene>
<evidence type="ECO:0000256" key="1">
    <source>
        <dbReference type="SAM" id="MobiDB-lite"/>
    </source>
</evidence>
<feature type="compositionally biased region" description="Polar residues" evidence="1">
    <location>
        <begin position="1"/>
        <end position="17"/>
    </location>
</feature>
<dbReference type="STRING" id="342108.amb1350"/>
<feature type="region of interest" description="Disordered" evidence="1">
    <location>
        <begin position="42"/>
        <end position="70"/>
    </location>
</feature>
<sequence>MDTPPSSTPADPQSGGATRTEPPENCPVKDRCRRARAQLCLDCGTRQRKRKKPSADAVSPPRSPRPADPR</sequence>
<organism evidence="2 3">
    <name type="scientific">Paramagnetospirillum magneticum (strain ATCC 700264 / AMB-1)</name>
    <name type="common">Magnetospirillum magneticum</name>
    <dbReference type="NCBI Taxonomy" id="342108"/>
    <lineage>
        <taxon>Bacteria</taxon>
        <taxon>Pseudomonadati</taxon>
        <taxon>Pseudomonadota</taxon>
        <taxon>Alphaproteobacteria</taxon>
        <taxon>Rhodospirillales</taxon>
        <taxon>Magnetospirillaceae</taxon>
        <taxon>Paramagnetospirillum</taxon>
    </lineage>
</organism>
<dbReference type="Proteomes" id="UP000007058">
    <property type="component" value="Chromosome"/>
</dbReference>
<dbReference type="AlphaFoldDB" id="Q2W7M1"/>
<dbReference type="EMBL" id="AP007255">
    <property type="protein sequence ID" value="BAE50154.1"/>
    <property type="molecule type" value="Genomic_DNA"/>
</dbReference>
<protein>
    <submittedName>
        <fullName evidence="2">Uncharacterized protein</fullName>
    </submittedName>
</protein>
<accession>Q2W7M1</accession>
<feature type="region of interest" description="Disordered" evidence="1">
    <location>
        <begin position="1"/>
        <end position="30"/>
    </location>
</feature>
<evidence type="ECO:0000313" key="3">
    <source>
        <dbReference type="Proteomes" id="UP000007058"/>
    </source>
</evidence>
<name>Q2W7M1_PARM1</name>
<evidence type="ECO:0000313" key="2">
    <source>
        <dbReference type="EMBL" id="BAE50154.1"/>
    </source>
</evidence>
<keyword evidence="3" id="KW-1185">Reference proteome</keyword>
<reference evidence="2 3" key="1">
    <citation type="journal article" date="2005" name="DNA Res.">
        <title>Complete genome sequence of the facultative anaerobic magnetotactic bacterium Magnetospirillum sp. strain AMB-1.</title>
        <authorList>
            <person name="Matsunaga T."/>
            <person name="Okamura Y."/>
            <person name="Fukuda Y."/>
            <person name="Wahyudi A.T."/>
            <person name="Murase Y."/>
            <person name="Takeyama H."/>
        </authorList>
    </citation>
    <scope>NUCLEOTIDE SEQUENCE [LARGE SCALE GENOMIC DNA]</scope>
    <source>
        <strain evidence="3">ATCC 700264 / AMB-1</strain>
    </source>
</reference>